<accession>A0A6N9TMA5</accession>
<dbReference type="InterPro" id="IPR018300">
    <property type="entry name" value="Aminotrans_IV_CS"/>
</dbReference>
<evidence type="ECO:0000256" key="11">
    <source>
        <dbReference type="RuleBase" id="RU004106"/>
    </source>
</evidence>
<dbReference type="EC" id="4.1.3.38" evidence="6"/>
<evidence type="ECO:0000256" key="8">
    <source>
        <dbReference type="ARBA" id="ARBA00054027"/>
    </source>
</evidence>
<dbReference type="AlphaFoldDB" id="A0A6N9TMA5"/>
<evidence type="ECO:0000256" key="3">
    <source>
        <dbReference type="ARBA" id="ARBA00022898"/>
    </source>
</evidence>
<dbReference type="InterPro" id="IPR043131">
    <property type="entry name" value="BCAT-like_N"/>
</dbReference>
<name>A0A6N9TMA5_9ALTE</name>
<comment type="function">
    <text evidence="8">Involved in the biosynthesis of p-aminobenzoate (PABA), a precursor of tetrahydrofolate. Converts 4-amino-4-deoxychorismate into 4-aminobenzoate (PABA) and pyruvate.</text>
</comment>
<evidence type="ECO:0000256" key="7">
    <source>
        <dbReference type="ARBA" id="ARBA00049529"/>
    </source>
</evidence>
<dbReference type="RefSeq" id="WP_163107255.1">
    <property type="nucleotide sequence ID" value="NZ_JAAAWO010000011.1"/>
</dbReference>
<dbReference type="Gene3D" id="3.20.10.10">
    <property type="entry name" value="D-amino Acid Aminotransferase, subunit A, domain 2"/>
    <property type="match status" value="1"/>
</dbReference>
<dbReference type="Proteomes" id="UP000471381">
    <property type="component" value="Unassembled WGS sequence"/>
</dbReference>
<evidence type="ECO:0000256" key="9">
    <source>
        <dbReference type="ARBA" id="ARBA00069174"/>
    </source>
</evidence>
<dbReference type="EMBL" id="JAAAWO010000011">
    <property type="protein sequence ID" value="NDW16659.1"/>
    <property type="molecule type" value="Genomic_DNA"/>
</dbReference>
<reference evidence="13 14" key="1">
    <citation type="submission" date="2020-01" db="EMBL/GenBank/DDBJ databases">
        <title>Genomes of bacteria type strains.</title>
        <authorList>
            <person name="Chen J."/>
            <person name="Zhu S."/>
            <person name="Yang J."/>
        </authorList>
    </citation>
    <scope>NUCLEOTIDE SEQUENCE [LARGE SCALE GENOMIC DNA]</scope>
    <source>
        <strain evidence="13 14">LMG 24078</strain>
    </source>
</reference>
<comment type="cofactor">
    <cofactor evidence="1 12">
        <name>pyridoxal 5'-phosphate</name>
        <dbReference type="ChEBI" id="CHEBI:597326"/>
    </cofactor>
</comment>
<sequence length="288" mass="31787">MTVAFLNGEYLPLSEARISPMDRGFLFGDGIYEVIPTYAGKPVGLKGHLSRLASGLSAIEIDNPYDDAMWTSIVLQLATENAQHIESGNVGVYFHVSRGTDTKRYHAYPTGVTPTVFAFAFEMAAPQSNSRSSAKVYKVALEEDKRWQRCHIKSTSLLGNVMHFQSGVKAGVNETILFNEKGLITEASSCNVFMVKNGIIKTPPLNNELLPGITRHIALESFKRANLNVVEEWFSKESLLDADEVWLTSSSKEVSPVIEIDGHVIGEGAAGEVWERAIRAYHAYKFDA</sequence>
<keyword evidence="14" id="KW-1185">Reference proteome</keyword>
<keyword evidence="4" id="KW-0289">Folate biosynthesis</keyword>
<dbReference type="PROSITE" id="PS00770">
    <property type="entry name" value="AA_TRANSFER_CLASS_4"/>
    <property type="match status" value="1"/>
</dbReference>
<dbReference type="Gene3D" id="3.30.470.10">
    <property type="match status" value="1"/>
</dbReference>
<protein>
    <recommendedName>
        <fullName evidence="9">Aminodeoxychorismate lyase</fullName>
        <ecNumber evidence="6">4.1.3.38</ecNumber>
    </recommendedName>
    <alternativeName>
        <fullName evidence="10">4-amino-4-deoxychorismate lyase</fullName>
    </alternativeName>
</protein>
<comment type="caution">
    <text evidence="13">The sequence shown here is derived from an EMBL/GenBank/DDBJ whole genome shotgun (WGS) entry which is preliminary data.</text>
</comment>
<dbReference type="PANTHER" id="PTHR42743:SF10">
    <property type="entry name" value="D-ALANINE AMINOTRANSFERASE"/>
    <property type="match status" value="1"/>
</dbReference>
<dbReference type="Pfam" id="PF01063">
    <property type="entry name" value="Aminotran_4"/>
    <property type="match status" value="1"/>
</dbReference>
<dbReference type="PANTHER" id="PTHR42743">
    <property type="entry name" value="AMINO-ACID AMINOTRANSFERASE"/>
    <property type="match status" value="1"/>
</dbReference>
<evidence type="ECO:0000256" key="10">
    <source>
        <dbReference type="ARBA" id="ARBA00080135"/>
    </source>
</evidence>
<organism evidence="13 14">
    <name type="scientific">Alteromonas genovensis</name>
    <dbReference type="NCBI Taxonomy" id="471225"/>
    <lineage>
        <taxon>Bacteria</taxon>
        <taxon>Pseudomonadati</taxon>
        <taxon>Pseudomonadota</taxon>
        <taxon>Gammaproteobacteria</taxon>
        <taxon>Alteromonadales</taxon>
        <taxon>Alteromonadaceae</taxon>
        <taxon>Alteromonas/Salinimonas group</taxon>
        <taxon>Alteromonas</taxon>
    </lineage>
</organism>
<evidence type="ECO:0000256" key="6">
    <source>
        <dbReference type="ARBA" id="ARBA00035676"/>
    </source>
</evidence>
<dbReference type="GO" id="GO:0008652">
    <property type="term" value="P:amino acid biosynthetic process"/>
    <property type="evidence" value="ECO:0007669"/>
    <property type="project" value="UniProtKB-ARBA"/>
</dbReference>
<dbReference type="InterPro" id="IPR001544">
    <property type="entry name" value="Aminotrans_IV"/>
</dbReference>
<comment type="catalytic activity">
    <reaction evidence="7">
        <text>4-amino-4-deoxychorismate = 4-aminobenzoate + pyruvate + H(+)</text>
        <dbReference type="Rhea" id="RHEA:16201"/>
        <dbReference type="ChEBI" id="CHEBI:15361"/>
        <dbReference type="ChEBI" id="CHEBI:15378"/>
        <dbReference type="ChEBI" id="CHEBI:17836"/>
        <dbReference type="ChEBI" id="CHEBI:58406"/>
        <dbReference type="EC" id="4.1.3.38"/>
    </reaction>
</comment>
<proteinExistence type="inferred from homology"/>
<comment type="similarity">
    <text evidence="2 11">Belongs to the class-IV pyridoxal-phosphate-dependent aminotransferase family.</text>
</comment>
<evidence type="ECO:0000313" key="14">
    <source>
        <dbReference type="Proteomes" id="UP000471381"/>
    </source>
</evidence>
<evidence type="ECO:0000256" key="12">
    <source>
        <dbReference type="RuleBase" id="RU004516"/>
    </source>
</evidence>
<evidence type="ECO:0000256" key="2">
    <source>
        <dbReference type="ARBA" id="ARBA00009320"/>
    </source>
</evidence>
<evidence type="ECO:0000256" key="5">
    <source>
        <dbReference type="ARBA" id="ARBA00035633"/>
    </source>
</evidence>
<dbReference type="GO" id="GO:0046656">
    <property type="term" value="P:folic acid biosynthetic process"/>
    <property type="evidence" value="ECO:0007669"/>
    <property type="project" value="UniProtKB-KW"/>
</dbReference>
<keyword evidence="13" id="KW-0032">Aminotransferase</keyword>
<gene>
    <name evidence="13" type="ORF">GTQ48_14185</name>
</gene>
<dbReference type="FunFam" id="3.20.10.10:FF:000002">
    <property type="entry name" value="D-alanine aminotransferase"/>
    <property type="match status" value="1"/>
</dbReference>
<keyword evidence="3 12" id="KW-0663">Pyridoxal phosphate</keyword>
<evidence type="ECO:0000256" key="1">
    <source>
        <dbReference type="ARBA" id="ARBA00001933"/>
    </source>
</evidence>
<keyword evidence="13" id="KW-0808">Transferase</keyword>
<evidence type="ECO:0000313" key="13">
    <source>
        <dbReference type="EMBL" id="NDW16659.1"/>
    </source>
</evidence>
<dbReference type="SUPFAM" id="SSF56752">
    <property type="entry name" value="D-aminoacid aminotransferase-like PLP-dependent enzymes"/>
    <property type="match status" value="1"/>
</dbReference>
<evidence type="ECO:0000256" key="4">
    <source>
        <dbReference type="ARBA" id="ARBA00022909"/>
    </source>
</evidence>
<dbReference type="InterPro" id="IPR036038">
    <property type="entry name" value="Aminotransferase-like"/>
</dbReference>
<dbReference type="GO" id="GO:0008696">
    <property type="term" value="F:4-amino-4-deoxychorismate lyase activity"/>
    <property type="evidence" value="ECO:0007669"/>
    <property type="project" value="UniProtKB-EC"/>
</dbReference>
<dbReference type="GO" id="GO:0008483">
    <property type="term" value="F:transaminase activity"/>
    <property type="evidence" value="ECO:0007669"/>
    <property type="project" value="UniProtKB-KW"/>
</dbReference>
<dbReference type="InterPro" id="IPR050571">
    <property type="entry name" value="Class-IV_PLP-Dep_Aminotrnsfr"/>
</dbReference>
<comment type="pathway">
    <text evidence="5">Cofactor biosynthesis; tetrahydrofolate biosynthesis; 4-aminobenzoate from chorismate: step 2/2.</text>
</comment>
<dbReference type="GO" id="GO:0005829">
    <property type="term" value="C:cytosol"/>
    <property type="evidence" value="ECO:0007669"/>
    <property type="project" value="TreeGrafter"/>
</dbReference>
<dbReference type="InterPro" id="IPR043132">
    <property type="entry name" value="BCAT-like_C"/>
</dbReference>